<keyword evidence="2" id="KW-1185">Reference proteome</keyword>
<organism evidence="1 2">
    <name type="scientific">Nocardia caishijiensis</name>
    <dbReference type="NCBI Taxonomy" id="184756"/>
    <lineage>
        <taxon>Bacteria</taxon>
        <taxon>Bacillati</taxon>
        <taxon>Actinomycetota</taxon>
        <taxon>Actinomycetes</taxon>
        <taxon>Mycobacteriales</taxon>
        <taxon>Nocardiaceae</taxon>
        <taxon>Nocardia</taxon>
    </lineage>
</organism>
<dbReference type="RefSeq" id="WP_157102188.1">
    <property type="nucleotide sequence ID" value="NZ_VMSD01000009.1"/>
</dbReference>
<evidence type="ECO:0000313" key="2">
    <source>
        <dbReference type="Proteomes" id="UP000798951"/>
    </source>
</evidence>
<reference evidence="1 2" key="1">
    <citation type="submission" date="2019-07" db="EMBL/GenBank/DDBJ databases">
        <title>Genomic Encyclopedia of Type Strains, Phase IV (KMG-IV): sequencing the most valuable type-strain genomes for metagenomic binning, comparative biology and taxonomic classification.</title>
        <authorList>
            <person name="Goeker M."/>
        </authorList>
    </citation>
    <scope>NUCLEOTIDE SEQUENCE [LARGE SCALE GENOMIC DNA]</scope>
    <source>
        <strain evidence="1 2">DSM 44831</strain>
    </source>
</reference>
<accession>A0ABQ6YGV2</accession>
<sequence length="96" mass="10503">MSDFILNPSEMHALSGHLGVHATMISTRQPIAKDPRESVRTKMAHSVLAEKVEDSLTILDSILKYHAGRLTQHGVLIKSTVTAFEKSDGSWASGFN</sequence>
<evidence type="ECO:0000313" key="1">
    <source>
        <dbReference type="EMBL" id="KAF0845004.1"/>
    </source>
</evidence>
<protein>
    <submittedName>
        <fullName evidence="1">Uncharacterized protein</fullName>
    </submittedName>
</protein>
<gene>
    <name evidence="1" type="ORF">FNL39_10932</name>
</gene>
<comment type="caution">
    <text evidence="1">The sequence shown here is derived from an EMBL/GenBank/DDBJ whole genome shotgun (WGS) entry which is preliminary data.</text>
</comment>
<proteinExistence type="predicted"/>
<dbReference type="EMBL" id="VMSD01000009">
    <property type="protein sequence ID" value="KAF0845004.1"/>
    <property type="molecule type" value="Genomic_DNA"/>
</dbReference>
<name>A0ABQ6YGV2_9NOCA</name>
<dbReference type="Proteomes" id="UP000798951">
    <property type="component" value="Unassembled WGS sequence"/>
</dbReference>